<evidence type="ECO:0000256" key="8">
    <source>
        <dbReference type="ARBA" id="ARBA00023065"/>
    </source>
</evidence>
<evidence type="ECO:0000256" key="2">
    <source>
        <dbReference type="ARBA" id="ARBA00005551"/>
    </source>
</evidence>
<sequence length="400" mass="42964">MLSYGFFLDLAIILLSTKLLGLLTRRIRMPQVVGALLAGLILGPALLNVVHESDFIDKMAELGVIVLMFSAGLETDLKELKKCGKASLIIAVLGVALPLVGGLVVAGLFAGNLIHMTQQELLENIFIGVVLTATSVSITVETLKEMGKLKSPSGTAILGAAVIDDVLGIIILTIVSSFADPSVSIVSILVRILLFFVFAAVCAVVFYYVFNKMSDVYGKKRRLPIYSLAFCLILSYIAEEYFGVADITGAFLAGIIISNVTHSEYVSEKMDITSYMLLSPIFFASIGIKTSVENMDMKIILFALALLVIAILTKVVGCGLGAKLCGYDGKQSLRIGVGMISRGEVALIVADKGASVGLMNQTYFAPLIIVVIITTIITPILLKMVYHNKNNEDNNKVRIS</sequence>
<dbReference type="InterPro" id="IPR006153">
    <property type="entry name" value="Cation/H_exchanger_TM"/>
</dbReference>
<organism evidence="13 14">
    <name type="scientific">Vallitalea longa</name>
    <dbReference type="NCBI Taxonomy" id="2936439"/>
    <lineage>
        <taxon>Bacteria</taxon>
        <taxon>Bacillati</taxon>
        <taxon>Bacillota</taxon>
        <taxon>Clostridia</taxon>
        <taxon>Lachnospirales</taxon>
        <taxon>Vallitaleaceae</taxon>
        <taxon>Vallitalea</taxon>
    </lineage>
</organism>
<evidence type="ECO:0000256" key="5">
    <source>
        <dbReference type="ARBA" id="ARBA00022692"/>
    </source>
</evidence>
<keyword evidence="4" id="KW-0050">Antiport</keyword>
<reference evidence="13" key="1">
    <citation type="submission" date="2022-06" db="EMBL/GenBank/DDBJ databases">
        <title>Vallitalea longa sp. nov., an anaerobic bacterium isolated from marine sediment.</title>
        <authorList>
            <person name="Hirano S."/>
            <person name="Terahara T."/>
            <person name="Mori K."/>
            <person name="Hamada M."/>
            <person name="Matsumoto R."/>
            <person name="Kobayashi T."/>
        </authorList>
    </citation>
    <scope>NUCLEOTIDE SEQUENCE</scope>
    <source>
        <strain evidence="13">SH18-1</strain>
    </source>
</reference>
<feature type="transmembrane region" description="Helical" evidence="11">
    <location>
        <begin position="222"/>
        <end position="238"/>
    </location>
</feature>
<gene>
    <name evidence="13" type="ORF">SH1V18_22430</name>
</gene>
<dbReference type="InterPro" id="IPR038770">
    <property type="entry name" value="Na+/solute_symporter_sf"/>
</dbReference>
<keyword evidence="6 11" id="KW-1133">Transmembrane helix</keyword>
<keyword evidence="5 11" id="KW-0812">Transmembrane</keyword>
<evidence type="ECO:0000256" key="11">
    <source>
        <dbReference type="SAM" id="Phobius"/>
    </source>
</evidence>
<dbReference type="AlphaFoldDB" id="A0A9W6DFT5"/>
<comment type="caution">
    <text evidence="13">The sequence shown here is derived from an EMBL/GenBank/DDBJ whole genome shotgun (WGS) entry which is preliminary data.</text>
</comment>
<evidence type="ECO:0000256" key="6">
    <source>
        <dbReference type="ARBA" id="ARBA00022989"/>
    </source>
</evidence>
<feature type="transmembrane region" description="Helical" evidence="11">
    <location>
        <begin position="185"/>
        <end position="210"/>
    </location>
</feature>
<keyword evidence="3" id="KW-0813">Transport</keyword>
<comment type="similarity">
    <text evidence="2">Belongs to the monovalent cation:proton antiporter 2 (CPA2) transporter (TC 2.A.37) family.</text>
</comment>
<keyword evidence="8" id="KW-0406">Ion transport</keyword>
<dbReference type="PANTHER" id="PTHR43562:SF3">
    <property type="entry name" value="SODIUM ION_PROTON EXCHANGER (EUROFUNG)"/>
    <property type="match status" value="1"/>
</dbReference>
<dbReference type="Gene3D" id="1.20.1530.20">
    <property type="match status" value="1"/>
</dbReference>
<dbReference type="Proteomes" id="UP001144256">
    <property type="component" value="Unassembled WGS sequence"/>
</dbReference>
<protein>
    <submittedName>
        <fullName evidence="13">Sodium:proton antiporter</fullName>
    </submittedName>
</protein>
<dbReference type="Pfam" id="PF00999">
    <property type="entry name" value="Na_H_Exchanger"/>
    <property type="match status" value="1"/>
</dbReference>
<evidence type="ECO:0000256" key="10">
    <source>
        <dbReference type="ARBA" id="ARBA00023201"/>
    </source>
</evidence>
<feature type="transmembrane region" description="Helical" evidence="11">
    <location>
        <begin position="363"/>
        <end position="382"/>
    </location>
</feature>
<name>A0A9W6DFT5_9FIRM</name>
<evidence type="ECO:0000256" key="4">
    <source>
        <dbReference type="ARBA" id="ARBA00022449"/>
    </source>
</evidence>
<evidence type="ECO:0000256" key="7">
    <source>
        <dbReference type="ARBA" id="ARBA00023053"/>
    </source>
</evidence>
<dbReference type="GO" id="GO:0006814">
    <property type="term" value="P:sodium ion transport"/>
    <property type="evidence" value="ECO:0007669"/>
    <property type="project" value="UniProtKB-KW"/>
</dbReference>
<evidence type="ECO:0000256" key="1">
    <source>
        <dbReference type="ARBA" id="ARBA00004141"/>
    </source>
</evidence>
<dbReference type="PANTHER" id="PTHR43562">
    <property type="entry name" value="NAPA-TYPE SODIUM/HYDROGEN ANTIPORTER"/>
    <property type="match status" value="1"/>
</dbReference>
<keyword evidence="7" id="KW-0915">Sodium</keyword>
<feature type="transmembrane region" description="Helical" evidence="11">
    <location>
        <begin position="30"/>
        <end position="47"/>
    </location>
</feature>
<feature type="transmembrane region" description="Helical" evidence="11">
    <location>
        <begin position="299"/>
        <end position="322"/>
    </location>
</feature>
<evidence type="ECO:0000256" key="3">
    <source>
        <dbReference type="ARBA" id="ARBA00022448"/>
    </source>
</evidence>
<dbReference type="RefSeq" id="WP_281815427.1">
    <property type="nucleotide sequence ID" value="NZ_BRLB01000005.1"/>
</dbReference>
<comment type="subcellular location">
    <subcellularLocation>
        <location evidence="1">Membrane</location>
        <topology evidence="1">Multi-pass membrane protein</topology>
    </subcellularLocation>
</comment>
<feature type="transmembrane region" description="Helical" evidence="11">
    <location>
        <begin position="125"/>
        <end position="143"/>
    </location>
</feature>
<keyword evidence="9 11" id="KW-0472">Membrane</keyword>
<evidence type="ECO:0000259" key="12">
    <source>
        <dbReference type="Pfam" id="PF00999"/>
    </source>
</evidence>
<feature type="transmembrane region" description="Helical" evidence="11">
    <location>
        <begin position="155"/>
        <end position="179"/>
    </location>
</feature>
<evidence type="ECO:0000313" key="14">
    <source>
        <dbReference type="Proteomes" id="UP001144256"/>
    </source>
</evidence>
<proteinExistence type="inferred from homology"/>
<feature type="transmembrane region" description="Helical" evidence="11">
    <location>
        <begin position="89"/>
        <end position="113"/>
    </location>
</feature>
<dbReference type="GO" id="GO:0015297">
    <property type="term" value="F:antiporter activity"/>
    <property type="evidence" value="ECO:0007669"/>
    <property type="project" value="UniProtKB-KW"/>
</dbReference>
<evidence type="ECO:0000313" key="13">
    <source>
        <dbReference type="EMBL" id="GKX29763.1"/>
    </source>
</evidence>
<feature type="transmembrane region" description="Helical" evidence="11">
    <location>
        <begin position="272"/>
        <end position="292"/>
    </location>
</feature>
<keyword evidence="10" id="KW-0739">Sodium transport</keyword>
<accession>A0A9W6DFT5</accession>
<feature type="domain" description="Cation/H+ exchanger transmembrane" evidence="12">
    <location>
        <begin position="16"/>
        <end position="383"/>
    </location>
</feature>
<dbReference type="GO" id="GO:0016020">
    <property type="term" value="C:membrane"/>
    <property type="evidence" value="ECO:0007669"/>
    <property type="project" value="UniProtKB-SubCell"/>
</dbReference>
<evidence type="ECO:0000256" key="9">
    <source>
        <dbReference type="ARBA" id="ARBA00023136"/>
    </source>
</evidence>
<dbReference type="GO" id="GO:1902600">
    <property type="term" value="P:proton transmembrane transport"/>
    <property type="evidence" value="ECO:0007669"/>
    <property type="project" value="InterPro"/>
</dbReference>
<dbReference type="EMBL" id="BRLB01000005">
    <property type="protein sequence ID" value="GKX29763.1"/>
    <property type="molecule type" value="Genomic_DNA"/>
</dbReference>
<keyword evidence="14" id="KW-1185">Reference proteome</keyword>